<name>A0A0C3JXJ1_PISTI</name>
<dbReference type="AlphaFoldDB" id="A0A0C3JXJ1"/>
<feature type="non-terminal residue" evidence="1">
    <location>
        <position position="1"/>
    </location>
</feature>
<dbReference type="EMBL" id="KN831983">
    <property type="protein sequence ID" value="KIO02132.1"/>
    <property type="molecule type" value="Genomic_DNA"/>
</dbReference>
<dbReference type="InterPro" id="IPR029052">
    <property type="entry name" value="Metallo-depent_PP-like"/>
</dbReference>
<dbReference type="HOGENOM" id="CLU_2782911_0_0_1"/>
<reference evidence="2" key="2">
    <citation type="submission" date="2015-01" db="EMBL/GenBank/DDBJ databases">
        <title>Evolutionary Origins and Diversification of the Mycorrhizal Mutualists.</title>
        <authorList>
            <consortium name="DOE Joint Genome Institute"/>
            <consortium name="Mycorrhizal Genomics Consortium"/>
            <person name="Kohler A."/>
            <person name="Kuo A."/>
            <person name="Nagy L.G."/>
            <person name="Floudas D."/>
            <person name="Copeland A."/>
            <person name="Barry K.W."/>
            <person name="Cichocki N."/>
            <person name="Veneault-Fourrey C."/>
            <person name="LaButti K."/>
            <person name="Lindquist E.A."/>
            <person name="Lipzen A."/>
            <person name="Lundell T."/>
            <person name="Morin E."/>
            <person name="Murat C."/>
            <person name="Riley R."/>
            <person name="Ohm R."/>
            <person name="Sun H."/>
            <person name="Tunlid A."/>
            <person name="Henrissat B."/>
            <person name="Grigoriev I.V."/>
            <person name="Hibbett D.S."/>
            <person name="Martin F."/>
        </authorList>
    </citation>
    <scope>NUCLEOTIDE SEQUENCE [LARGE SCALE GENOMIC DNA]</scope>
    <source>
        <strain evidence="2">Marx 270</strain>
    </source>
</reference>
<reference evidence="1 2" key="1">
    <citation type="submission" date="2014-04" db="EMBL/GenBank/DDBJ databases">
        <authorList>
            <consortium name="DOE Joint Genome Institute"/>
            <person name="Kuo A."/>
            <person name="Kohler A."/>
            <person name="Costa M.D."/>
            <person name="Nagy L.G."/>
            <person name="Floudas D."/>
            <person name="Copeland A."/>
            <person name="Barry K.W."/>
            <person name="Cichocki N."/>
            <person name="Veneault-Fourrey C."/>
            <person name="LaButti K."/>
            <person name="Lindquist E.A."/>
            <person name="Lipzen A."/>
            <person name="Lundell T."/>
            <person name="Morin E."/>
            <person name="Murat C."/>
            <person name="Sun H."/>
            <person name="Tunlid A."/>
            <person name="Henrissat B."/>
            <person name="Grigoriev I.V."/>
            <person name="Hibbett D.S."/>
            <person name="Martin F."/>
            <person name="Nordberg H.P."/>
            <person name="Cantor M.N."/>
            <person name="Hua S.X."/>
        </authorList>
    </citation>
    <scope>NUCLEOTIDE SEQUENCE [LARGE SCALE GENOMIC DNA]</scope>
    <source>
        <strain evidence="1 2">Marx 270</strain>
    </source>
</reference>
<dbReference type="OrthoDB" id="1930084at2759"/>
<dbReference type="SUPFAM" id="SSF56300">
    <property type="entry name" value="Metallo-dependent phosphatases"/>
    <property type="match status" value="1"/>
</dbReference>
<proteinExistence type="predicted"/>
<evidence type="ECO:0000313" key="2">
    <source>
        <dbReference type="Proteomes" id="UP000054217"/>
    </source>
</evidence>
<organism evidence="1 2">
    <name type="scientific">Pisolithus tinctorius Marx 270</name>
    <dbReference type="NCBI Taxonomy" id="870435"/>
    <lineage>
        <taxon>Eukaryota</taxon>
        <taxon>Fungi</taxon>
        <taxon>Dikarya</taxon>
        <taxon>Basidiomycota</taxon>
        <taxon>Agaricomycotina</taxon>
        <taxon>Agaricomycetes</taxon>
        <taxon>Agaricomycetidae</taxon>
        <taxon>Boletales</taxon>
        <taxon>Sclerodermatineae</taxon>
        <taxon>Pisolithaceae</taxon>
        <taxon>Pisolithus</taxon>
    </lineage>
</organism>
<accession>A0A0C3JXJ1</accession>
<dbReference type="STRING" id="870435.A0A0C3JXJ1"/>
<dbReference type="InParanoid" id="A0A0C3JXJ1"/>
<sequence>EETNIQPVSTPVTTCADLHSWIWDLLELLRKGGSVPETSYIFMARRCPCAPASADISTTATYARSRYVD</sequence>
<evidence type="ECO:0000313" key="1">
    <source>
        <dbReference type="EMBL" id="KIO02132.1"/>
    </source>
</evidence>
<protein>
    <submittedName>
        <fullName evidence="1">Uncharacterized protein</fullName>
    </submittedName>
</protein>
<keyword evidence="2" id="KW-1185">Reference proteome</keyword>
<dbReference type="Gene3D" id="3.60.21.10">
    <property type="match status" value="1"/>
</dbReference>
<gene>
    <name evidence="1" type="ORF">M404DRAFT_148551</name>
</gene>
<dbReference type="Proteomes" id="UP000054217">
    <property type="component" value="Unassembled WGS sequence"/>
</dbReference>